<protein>
    <submittedName>
        <fullName evidence="1">Uncharacterized protein</fullName>
    </submittedName>
</protein>
<dbReference type="Proteomes" id="UP000074561">
    <property type="component" value="Chromosome"/>
</dbReference>
<reference evidence="1 2" key="1">
    <citation type="submission" date="2015-11" db="EMBL/GenBank/DDBJ databases">
        <title>Exploring the genomic traits of fungus-feeding bacterial genus Collimonas.</title>
        <authorList>
            <person name="Song C."/>
            <person name="Schmidt R."/>
            <person name="de Jager V."/>
            <person name="Krzyzanowska D."/>
            <person name="Jongedijk E."/>
            <person name="Cankar K."/>
            <person name="Beekwilder J."/>
            <person name="van Veen A."/>
            <person name="de Boer W."/>
            <person name="van Veen J.A."/>
            <person name="Garbeva P."/>
        </authorList>
    </citation>
    <scope>NUCLEOTIDE SEQUENCE [LARGE SCALE GENOMIC DNA]</scope>
    <source>
        <strain evidence="1 2">Ter91</strain>
    </source>
</reference>
<gene>
    <name evidence="1" type="ORF">CPter91_3447</name>
</gene>
<accession>A0A127Q6X6</accession>
<evidence type="ECO:0000313" key="1">
    <source>
        <dbReference type="EMBL" id="AMP05774.1"/>
    </source>
</evidence>
<dbReference type="EMBL" id="CP013234">
    <property type="protein sequence ID" value="AMP05774.1"/>
    <property type="molecule type" value="Genomic_DNA"/>
</dbReference>
<evidence type="ECO:0000313" key="2">
    <source>
        <dbReference type="Proteomes" id="UP000074561"/>
    </source>
</evidence>
<proteinExistence type="predicted"/>
<organism evidence="1 2">
    <name type="scientific">Collimonas pratensis</name>
    <dbReference type="NCBI Taxonomy" id="279113"/>
    <lineage>
        <taxon>Bacteria</taxon>
        <taxon>Pseudomonadati</taxon>
        <taxon>Pseudomonadota</taxon>
        <taxon>Betaproteobacteria</taxon>
        <taxon>Burkholderiales</taxon>
        <taxon>Oxalobacteraceae</taxon>
        <taxon>Collimonas</taxon>
    </lineage>
</organism>
<name>A0A127Q6X6_9BURK</name>
<sequence>MSLSQLVKNGRSKTFLTVRDFGWLTLCMPFYDLISNALRRECWI</sequence>
<dbReference type="AlphaFoldDB" id="A0A127Q6X6"/>
<dbReference type="KEGG" id="cpra:CPter91_3447"/>